<dbReference type="Gene3D" id="3.40.630.30">
    <property type="match status" value="1"/>
</dbReference>
<feature type="domain" description="N-acetyltransferase" evidence="1">
    <location>
        <begin position="9"/>
        <end position="178"/>
    </location>
</feature>
<dbReference type="InterPro" id="IPR000182">
    <property type="entry name" value="GNAT_dom"/>
</dbReference>
<organism evidence="2 3">
    <name type="scientific">Massilia yuzhufengensis</name>
    <dbReference type="NCBI Taxonomy" id="1164594"/>
    <lineage>
        <taxon>Bacteria</taxon>
        <taxon>Pseudomonadati</taxon>
        <taxon>Pseudomonadota</taxon>
        <taxon>Betaproteobacteria</taxon>
        <taxon>Burkholderiales</taxon>
        <taxon>Oxalobacteraceae</taxon>
        <taxon>Telluria group</taxon>
        <taxon>Massilia</taxon>
    </lineage>
</organism>
<accession>A0A1I1UNE8</accession>
<gene>
    <name evidence="2" type="ORF">SAMN05216204_13446</name>
</gene>
<sequence length="203" mass="21787">MDVIRSARLVLRTWDTADAQAFWELNQDPRVTAFLPAPPTMAQAVDFVAAQQALFDASGACYFALTLADSGELVGFTGLKRHDAGLPIAPCTDIGWRLAAPHWGKGYAIEAARACIGFGFGDVRLDEIVSFTVSANLRSRAVMEKLGMREDAGGAFEHPALAPGHPLSRHVLYRLAAGRDFTVVGSADRACDQSERRGNPGDA</sequence>
<dbReference type="InterPro" id="IPR051531">
    <property type="entry name" value="N-acetyltransferase"/>
</dbReference>
<dbReference type="Proteomes" id="UP000198639">
    <property type="component" value="Unassembled WGS sequence"/>
</dbReference>
<dbReference type="EMBL" id="FOLD01000034">
    <property type="protein sequence ID" value="SFD72085.1"/>
    <property type="molecule type" value="Genomic_DNA"/>
</dbReference>
<dbReference type="AlphaFoldDB" id="A0A1I1UNE8"/>
<dbReference type="OrthoDB" id="9801656at2"/>
<keyword evidence="3" id="KW-1185">Reference proteome</keyword>
<dbReference type="GO" id="GO:0016747">
    <property type="term" value="F:acyltransferase activity, transferring groups other than amino-acyl groups"/>
    <property type="evidence" value="ECO:0007669"/>
    <property type="project" value="InterPro"/>
</dbReference>
<proteinExistence type="predicted"/>
<reference evidence="3" key="1">
    <citation type="submission" date="2016-10" db="EMBL/GenBank/DDBJ databases">
        <authorList>
            <person name="Varghese N."/>
            <person name="Submissions S."/>
        </authorList>
    </citation>
    <scope>NUCLEOTIDE SEQUENCE [LARGE SCALE GENOMIC DNA]</scope>
    <source>
        <strain evidence="3">CGMCC 1.12041</strain>
    </source>
</reference>
<keyword evidence="2" id="KW-0808">Transferase</keyword>
<dbReference type="SUPFAM" id="SSF55729">
    <property type="entry name" value="Acyl-CoA N-acyltransferases (Nat)"/>
    <property type="match status" value="1"/>
</dbReference>
<dbReference type="PANTHER" id="PTHR43792:SF1">
    <property type="entry name" value="N-ACETYLTRANSFERASE DOMAIN-CONTAINING PROTEIN"/>
    <property type="match status" value="1"/>
</dbReference>
<dbReference type="RefSeq" id="WP_091876583.1">
    <property type="nucleotide sequence ID" value="NZ_FOLD01000034.1"/>
</dbReference>
<evidence type="ECO:0000313" key="3">
    <source>
        <dbReference type="Proteomes" id="UP000198639"/>
    </source>
</evidence>
<dbReference type="PROSITE" id="PS51186">
    <property type="entry name" value="GNAT"/>
    <property type="match status" value="1"/>
</dbReference>
<dbReference type="Pfam" id="PF13302">
    <property type="entry name" value="Acetyltransf_3"/>
    <property type="match status" value="1"/>
</dbReference>
<evidence type="ECO:0000313" key="2">
    <source>
        <dbReference type="EMBL" id="SFD72085.1"/>
    </source>
</evidence>
<protein>
    <submittedName>
        <fullName evidence="2">Protein N-acetyltransferase, RimJ/RimL family</fullName>
    </submittedName>
</protein>
<dbReference type="InterPro" id="IPR016181">
    <property type="entry name" value="Acyl_CoA_acyltransferase"/>
</dbReference>
<name>A0A1I1UNE8_9BURK</name>
<dbReference type="STRING" id="1164594.SAMN05216204_13446"/>
<evidence type="ECO:0000259" key="1">
    <source>
        <dbReference type="PROSITE" id="PS51186"/>
    </source>
</evidence>
<dbReference type="PANTHER" id="PTHR43792">
    <property type="entry name" value="GNAT FAMILY, PUTATIVE (AFU_ORTHOLOGUE AFUA_3G00765)-RELATED-RELATED"/>
    <property type="match status" value="1"/>
</dbReference>